<keyword evidence="4" id="KW-0238">DNA-binding</keyword>
<dbReference type="GO" id="GO:0000977">
    <property type="term" value="F:RNA polymerase II transcription regulatory region sequence-specific DNA binding"/>
    <property type="evidence" value="ECO:0007669"/>
    <property type="project" value="TreeGrafter"/>
</dbReference>
<dbReference type="EMBL" id="JAKKPZ010000003">
    <property type="protein sequence ID" value="KAI1723732.1"/>
    <property type="molecule type" value="Genomic_DNA"/>
</dbReference>
<comment type="caution">
    <text evidence="9">The sequence shown here is derived from an EMBL/GenBank/DDBJ whole genome shotgun (WGS) entry which is preliminary data.</text>
</comment>
<keyword evidence="5" id="KW-0804">Transcription</keyword>
<evidence type="ECO:0000256" key="2">
    <source>
        <dbReference type="ARBA" id="ARBA00007770"/>
    </source>
</evidence>
<evidence type="ECO:0000256" key="6">
    <source>
        <dbReference type="ARBA" id="ARBA00023242"/>
    </source>
</evidence>
<dbReference type="InterPro" id="IPR013854">
    <property type="entry name" value="TF_AP2_C"/>
</dbReference>
<evidence type="ECO:0000256" key="5">
    <source>
        <dbReference type="ARBA" id="ARBA00023163"/>
    </source>
</evidence>
<keyword evidence="10" id="KW-1185">Reference proteome</keyword>
<keyword evidence="6" id="KW-0539">Nucleus</keyword>
<dbReference type="PANTHER" id="PTHR10812">
    <property type="entry name" value="TRANSCRIPTION FACTOR AP-2"/>
    <property type="match status" value="1"/>
</dbReference>
<protein>
    <submittedName>
        <fullName evidence="9">Transcription factor AP-2 domain-containing protein</fullName>
    </submittedName>
</protein>
<dbReference type="GO" id="GO:0000981">
    <property type="term" value="F:DNA-binding transcription factor activity, RNA polymerase II-specific"/>
    <property type="evidence" value="ECO:0007669"/>
    <property type="project" value="TreeGrafter"/>
</dbReference>
<evidence type="ECO:0000313" key="10">
    <source>
        <dbReference type="Proteomes" id="UP001201812"/>
    </source>
</evidence>
<evidence type="ECO:0000256" key="3">
    <source>
        <dbReference type="ARBA" id="ARBA00023015"/>
    </source>
</evidence>
<proteinExistence type="inferred from homology"/>
<name>A0AAD4NB77_9BILA</name>
<dbReference type="PANTHER" id="PTHR10812:SF17">
    <property type="entry name" value="TRANSCRIPTION FACTOR AP-2, ISOFORM D"/>
    <property type="match status" value="1"/>
</dbReference>
<dbReference type="GO" id="GO:0005634">
    <property type="term" value="C:nucleus"/>
    <property type="evidence" value="ECO:0007669"/>
    <property type="project" value="UniProtKB-SubCell"/>
</dbReference>
<feature type="compositionally biased region" description="Polar residues" evidence="7">
    <location>
        <begin position="80"/>
        <end position="116"/>
    </location>
</feature>
<evidence type="ECO:0000256" key="1">
    <source>
        <dbReference type="ARBA" id="ARBA00004123"/>
    </source>
</evidence>
<evidence type="ECO:0000313" key="9">
    <source>
        <dbReference type="EMBL" id="KAI1723732.1"/>
    </source>
</evidence>
<feature type="region of interest" description="Disordered" evidence="7">
    <location>
        <begin position="243"/>
        <end position="268"/>
    </location>
</feature>
<evidence type="ECO:0000256" key="7">
    <source>
        <dbReference type="SAM" id="MobiDB-lite"/>
    </source>
</evidence>
<dbReference type="GO" id="GO:0042127">
    <property type="term" value="P:regulation of cell population proliferation"/>
    <property type="evidence" value="ECO:0007669"/>
    <property type="project" value="TreeGrafter"/>
</dbReference>
<dbReference type="Pfam" id="PF03299">
    <property type="entry name" value="TF_AP-2"/>
    <property type="match status" value="1"/>
</dbReference>
<sequence>MPNTSQPGDASAVDLMQLFRGAGGSLPNQAALVAAAQQLAAAAAAAQQFAAVFGSGPSQNGVEIANRTGGKSPVKKSRKSNVLASLDSKLSQMNGNQQEEKNNQASTDVNNESTKSPSKKSELMPKNSNDYVGMDFWNKFGNGGDTKSLMSAALGQNGDLENGNKSNDICPDGVLPKESEISERKRPAAIQELLQMKKARLNSSYPVNTGFSDTDQVAIKKEEISEESDPQTHLTDIINRLYSAGSSNGHHEDDAETTSDGGSSDHPAAEDLSAIALGSPQSVMVKCTPKMTRTPTSGKGNEEVCESPLASLVPHDRIFAQVPGRLSLLSNVVKYKMTVGEVKRRLMGPESFNFSLLGALLRRAKMPEKSQMLVDELNQVGLSIPRGRRRLSQVTLLSALTESEAVQFAKDYQRLADAEFPCRQLASVAANSHVALNGQSIKTETGENPDHLGRLEGALEMATDFMELLKQDRSPIMDMKPEPIFDKEIQDQLSTFSMLTHGFGTPAILVGMQMFCSFIKHQIQLMQSDQS</sequence>
<gene>
    <name evidence="9" type="ORF">DdX_03903</name>
</gene>
<comment type="subcellular location">
    <subcellularLocation>
        <location evidence="1">Nucleus</location>
    </subcellularLocation>
</comment>
<comment type="similarity">
    <text evidence="2">Belongs to the AP-2 family.</text>
</comment>
<accession>A0AAD4NB77</accession>
<dbReference type="AlphaFoldDB" id="A0AAD4NB77"/>
<dbReference type="Proteomes" id="UP001201812">
    <property type="component" value="Unassembled WGS sequence"/>
</dbReference>
<organism evidence="9 10">
    <name type="scientific">Ditylenchus destructor</name>
    <dbReference type="NCBI Taxonomy" id="166010"/>
    <lineage>
        <taxon>Eukaryota</taxon>
        <taxon>Metazoa</taxon>
        <taxon>Ecdysozoa</taxon>
        <taxon>Nematoda</taxon>
        <taxon>Chromadorea</taxon>
        <taxon>Rhabditida</taxon>
        <taxon>Tylenchina</taxon>
        <taxon>Tylenchomorpha</taxon>
        <taxon>Sphaerularioidea</taxon>
        <taxon>Anguinidae</taxon>
        <taxon>Anguininae</taxon>
        <taxon>Ditylenchus</taxon>
    </lineage>
</organism>
<dbReference type="PRINTS" id="PR01748">
    <property type="entry name" value="AP2TNSCPFCT"/>
</dbReference>
<evidence type="ECO:0000259" key="8">
    <source>
        <dbReference type="Pfam" id="PF03299"/>
    </source>
</evidence>
<keyword evidence="3" id="KW-0805">Transcription regulation</keyword>
<evidence type="ECO:0000256" key="4">
    <source>
        <dbReference type="ARBA" id="ARBA00023125"/>
    </source>
</evidence>
<feature type="region of interest" description="Disordered" evidence="7">
    <location>
        <begin position="56"/>
        <end position="127"/>
    </location>
</feature>
<dbReference type="InterPro" id="IPR004979">
    <property type="entry name" value="TF_AP2"/>
</dbReference>
<feature type="domain" description="Transcription factor AP-2 C-terminal" evidence="8">
    <location>
        <begin position="319"/>
        <end position="520"/>
    </location>
</feature>
<reference evidence="9" key="1">
    <citation type="submission" date="2022-01" db="EMBL/GenBank/DDBJ databases">
        <title>Genome Sequence Resource for Two Populations of Ditylenchus destructor, the Migratory Endoparasitic Phytonematode.</title>
        <authorList>
            <person name="Zhang H."/>
            <person name="Lin R."/>
            <person name="Xie B."/>
        </authorList>
    </citation>
    <scope>NUCLEOTIDE SEQUENCE</scope>
    <source>
        <strain evidence="9">BazhouSP</strain>
    </source>
</reference>